<dbReference type="AlphaFoldDB" id="A0A2A6CYE6"/>
<feature type="region of interest" description="Disordered" evidence="1">
    <location>
        <begin position="1"/>
        <end position="29"/>
    </location>
</feature>
<name>A0A2A6CYE6_PRIPA</name>
<gene>
    <name evidence="2" type="primary">WBGene00282635</name>
</gene>
<organism evidence="2 3">
    <name type="scientific">Pristionchus pacificus</name>
    <name type="common">Parasitic nematode worm</name>
    <dbReference type="NCBI Taxonomy" id="54126"/>
    <lineage>
        <taxon>Eukaryota</taxon>
        <taxon>Metazoa</taxon>
        <taxon>Ecdysozoa</taxon>
        <taxon>Nematoda</taxon>
        <taxon>Chromadorea</taxon>
        <taxon>Rhabditida</taxon>
        <taxon>Rhabditina</taxon>
        <taxon>Diplogasteromorpha</taxon>
        <taxon>Diplogasteroidea</taxon>
        <taxon>Neodiplogasteridae</taxon>
        <taxon>Pristionchus</taxon>
    </lineage>
</organism>
<accession>A0A8R1V1N3</accession>
<sequence>MPGALSYGRGEKRDRRRLDAEGQRGEAGAAAAVSTMTTSGEVVVESEVIVEEMMRDAFTRYFLPRGTVASNPKAACLALSKSIGLSLSLTDEIACERRRASGAIKRDGFFILTVPTEKMEKAIRSEGKWILSGEKRSVVMPSGDAATSIDVQEAAGESRY</sequence>
<evidence type="ECO:0000256" key="1">
    <source>
        <dbReference type="SAM" id="MobiDB-lite"/>
    </source>
</evidence>
<proteinExistence type="predicted"/>
<feature type="compositionally biased region" description="Basic and acidic residues" evidence="1">
    <location>
        <begin position="9"/>
        <end position="24"/>
    </location>
</feature>
<accession>A0A2A6CYE6</accession>
<keyword evidence="3" id="KW-1185">Reference proteome</keyword>
<dbReference type="Proteomes" id="UP000005239">
    <property type="component" value="Unassembled WGS sequence"/>
</dbReference>
<evidence type="ECO:0000313" key="3">
    <source>
        <dbReference type="Proteomes" id="UP000005239"/>
    </source>
</evidence>
<reference evidence="2" key="2">
    <citation type="submission" date="2022-06" db="UniProtKB">
        <authorList>
            <consortium name="EnsemblMetazoa"/>
        </authorList>
    </citation>
    <scope>IDENTIFICATION</scope>
    <source>
        <strain evidence="2">PS312</strain>
    </source>
</reference>
<protein>
    <submittedName>
        <fullName evidence="2">Uncharacterized protein</fullName>
    </submittedName>
</protein>
<evidence type="ECO:0000313" key="2">
    <source>
        <dbReference type="EnsemblMetazoa" id="PPA44266.1"/>
    </source>
</evidence>
<reference evidence="3" key="1">
    <citation type="journal article" date="2008" name="Nat. Genet.">
        <title>The Pristionchus pacificus genome provides a unique perspective on nematode lifestyle and parasitism.</title>
        <authorList>
            <person name="Dieterich C."/>
            <person name="Clifton S.W."/>
            <person name="Schuster L.N."/>
            <person name="Chinwalla A."/>
            <person name="Delehaunty K."/>
            <person name="Dinkelacker I."/>
            <person name="Fulton L."/>
            <person name="Fulton R."/>
            <person name="Godfrey J."/>
            <person name="Minx P."/>
            <person name="Mitreva M."/>
            <person name="Roeseler W."/>
            <person name="Tian H."/>
            <person name="Witte H."/>
            <person name="Yang S.P."/>
            <person name="Wilson R.K."/>
            <person name="Sommer R.J."/>
        </authorList>
    </citation>
    <scope>NUCLEOTIDE SEQUENCE [LARGE SCALE GENOMIC DNA]</scope>
    <source>
        <strain evidence="3">PS312</strain>
    </source>
</reference>
<dbReference type="EnsemblMetazoa" id="PPA44266.1">
    <property type="protein sequence ID" value="PPA44266.1"/>
    <property type="gene ID" value="WBGene00282635"/>
</dbReference>